<dbReference type="HOGENOM" id="CLU_075826_2_2_4"/>
<dbReference type="GO" id="GO:0003676">
    <property type="term" value="F:nucleic acid binding"/>
    <property type="evidence" value="ECO:0007669"/>
    <property type="project" value="InterPro"/>
</dbReference>
<dbReference type="PANTHER" id="PTHR43542">
    <property type="entry name" value="METHYLTRANSFERASE"/>
    <property type="match status" value="1"/>
</dbReference>
<protein>
    <submittedName>
        <fullName evidence="3">Methyltransferase</fullName>
        <ecNumber evidence="3">2.1.1.171</ecNumber>
    </submittedName>
</protein>
<evidence type="ECO:0000256" key="1">
    <source>
        <dbReference type="ARBA" id="ARBA00022603"/>
    </source>
</evidence>
<accession>D7DKG6</accession>
<dbReference type="KEGG" id="meh:M301_2040"/>
<evidence type="ECO:0000313" key="4">
    <source>
        <dbReference type="Proteomes" id="UP000000383"/>
    </source>
</evidence>
<keyword evidence="1 3" id="KW-0489">Methyltransferase</keyword>
<dbReference type="CDD" id="cd02440">
    <property type="entry name" value="AdoMet_MTases"/>
    <property type="match status" value="1"/>
</dbReference>
<keyword evidence="4" id="KW-1185">Reference proteome</keyword>
<keyword evidence="2 3" id="KW-0808">Transferase</keyword>
<name>D7DKG6_METV0</name>
<sequence>MATQKLNTVRINAGEWRSRLIKFPDATGLRPTPERVRQTVFNWLGQELTGQTCLDLFAGTGVMGFEALSRGATSVTLVEKSMPAYKAMLENKQLLKAEQAQVLHQDAMLFLNANQQKFNLIFLDPPYNQQWLPKVLPLLLQHLKPDGFVYAEAEYALDENAEFVAGWQVVKQSKAGNVFYHLLKSTDTND</sequence>
<dbReference type="PROSITE" id="PS00092">
    <property type="entry name" value="N6_MTASE"/>
    <property type="match status" value="1"/>
</dbReference>
<dbReference type="PIRSF" id="PIRSF004553">
    <property type="entry name" value="CHP00095"/>
    <property type="match status" value="1"/>
</dbReference>
<dbReference type="InterPro" id="IPR029063">
    <property type="entry name" value="SAM-dependent_MTases_sf"/>
</dbReference>
<dbReference type="Gene3D" id="3.40.50.150">
    <property type="entry name" value="Vaccinia Virus protein VP39"/>
    <property type="match status" value="1"/>
</dbReference>
<organism evidence="3 4">
    <name type="scientific">Methylotenera versatilis (strain 301)</name>
    <dbReference type="NCBI Taxonomy" id="666681"/>
    <lineage>
        <taxon>Bacteria</taxon>
        <taxon>Pseudomonadati</taxon>
        <taxon>Pseudomonadota</taxon>
        <taxon>Betaproteobacteria</taxon>
        <taxon>Nitrosomonadales</taxon>
        <taxon>Methylophilaceae</taxon>
        <taxon>Methylotenera</taxon>
    </lineage>
</organism>
<reference evidence="3 4" key="2">
    <citation type="journal article" date="2011" name="J. Bacteriol.">
        <title>Genomes of three methylotrophs from a single niche uncover genetic and metabolic divergence of Methylophilaceae.</title>
        <authorList>
            <person name="Lapidus A."/>
            <person name="Clum A."/>
            <person name="Labutti K."/>
            <person name="Kaluzhnaya M.G."/>
            <person name="Lim S."/>
            <person name="Beck D.A."/>
            <person name="Glavina Del Rio T."/>
            <person name="Nolan M."/>
            <person name="Mavromatis K."/>
            <person name="Huntemann M."/>
            <person name="Lucas S."/>
            <person name="Lidstrom M.E."/>
            <person name="Ivanova N."/>
            <person name="Chistoserdova L."/>
        </authorList>
    </citation>
    <scope>NUCLEOTIDE SEQUENCE [LARGE SCALE GENOMIC DNA]</scope>
    <source>
        <strain evidence="3 4">301</strain>
    </source>
</reference>
<dbReference type="RefSeq" id="WP_013148724.1">
    <property type="nucleotide sequence ID" value="NC_014207.1"/>
</dbReference>
<dbReference type="OrthoDB" id="9803017at2"/>
<evidence type="ECO:0000256" key="2">
    <source>
        <dbReference type="ARBA" id="ARBA00022679"/>
    </source>
</evidence>
<dbReference type="eggNOG" id="COG0742">
    <property type="taxonomic scope" value="Bacteria"/>
</dbReference>
<dbReference type="Proteomes" id="UP000000383">
    <property type="component" value="Chromosome"/>
</dbReference>
<dbReference type="PANTHER" id="PTHR43542:SF1">
    <property type="entry name" value="METHYLTRANSFERASE"/>
    <property type="match status" value="1"/>
</dbReference>
<dbReference type="EC" id="2.1.1.171" evidence="3"/>
<dbReference type="GO" id="GO:0052913">
    <property type="term" value="F:16S rRNA (guanine(966)-N(2))-methyltransferase activity"/>
    <property type="evidence" value="ECO:0007669"/>
    <property type="project" value="UniProtKB-EC"/>
</dbReference>
<dbReference type="STRING" id="666681.M301_2040"/>
<dbReference type="InterPro" id="IPR002052">
    <property type="entry name" value="DNA_methylase_N6_adenine_CS"/>
</dbReference>
<dbReference type="EMBL" id="CP002056">
    <property type="protein sequence ID" value="ADI30412.1"/>
    <property type="molecule type" value="Genomic_DNA"/>
</dbReference>
<evidence type="ECO:0000313" key="3">
    <source>
        <dbReference type="EMBL" id="ADI30412.1"/>
    </source>
</evidence>
<dbReference type="NCBIfam" id="TIGR00095">
    <property type="entry name" value="16S rRNA (guanine(966)-N(2))-methyltransferase RsmD"/>
    <property type="match status" value="1"/>
</dbReference>
<dbReference type="Pfam" id="PF03602">
    <property type="entry name" value="Cons_hypoth95"/>
    <property type="match status" value="1"/>
</dbReference>
<reference evidence="4" key="1">
    <citation type="submission" date="2010-05" db="EMBL/GenBank/DDBJ databases">
        <title>Complete sequence of Methylotenera sp. 301.</title>
        <authorList>
            <person name="Lucas S."/>
            <person name="Copeland A."/>
            <person name="Lapidus A."/>
            <person name="Cheng J.-F."/>
            <person name="Bruce D."/>
            <person name="Goodwin L."/>
            <person name="Pitluck S."/>
            <person name="Clum A."/>
            <person name="Land M."/>
            <person name="Hauser L."/>
            <person name="Kyrpides N."/>
            <person name="Ivanova N."/>
            <person name="Chistoservova L."/>
            <person name="Kalyuzhnaya M."/>
            <person name="Woyke T."/>
        </authorList>
    </citation>
    <scope>NUCLEOTIDE SEQUENCE [LARGE SCALE GENOMIC DNA]</scope>
    <source>
        <strain evidence="4">301</strain>
    </source>
</reference>
<dbReference type="SUPFAM" id="SSF53335">
    <property type="entry name" value="S-adenosyl-L-methionine-dependent methyltransferases"/>
    <property type="match status" value="1"/>
</dbReference>
<dbReference type="AlphaFoldDB" id="D7DKG6"/>
<gene>
    <name evidence="3" type="ordered locus">M301_2040</name>
</gene>
<proteinExistence type="predicted"/>
<dbReference type="InterPro" id="IPR004398">
    <property type="entry name" value="RNA_MeTrfase_RsmD"/>
</dbReference>